<dbReference type="Proteomes" id="UP001642260">
    <property type="component" value="Unassembled WGS sequence"/>
</dbReference>
<dbReference type="AlphaFoldDB" id="A0ABC8KAG5"/>
<evidence type="ECO:0000313" key="3">
    <source>
        <dbReference type="EMBL" id="CAH8355928.1"/>
    </source>
</evidence>
<dbReference type="PANTHER" id="PTHR47280:SF1">
    <property type="entry name" value="PHEOPHYTINASE, CHLOROPLASTIC"/>
    <property type="match status" value="1"/>
</dbReference>
<dbReference type="PANTHER" id="PTHR47280">
    <property type="entry name" value="PHEOPHYTINASE, CHLOROPLASTIC"/>
    <property type="match status" value="1"/>
</dbReference>
<organism evidence="3 4">
    <name type="scientific">Eruca vesicaria subsp. sativa</name>
    <name type="common">Garden rocket</name>
    <name type="synonym">Eruca sativa</name>
    <dbReference type="NCBI Taxonomy" id="29727"/>
    <lineage>
        <taxon>Eukaryota</taxon>
        <taxon>Viridiplantae</taxon>
        <taxon>Streptophyta</taxon>
        <taxon>Embryophyta</taxon>
        <taxon>Tracheophyta</taxon>
        <taxon>Spermatophyta</taxon>
        <taxon>Magnoliopsida</taxon>
        <taxon>eudicotyledons</taxon>
        <taxon>Gunneridae</taxon>
        <taxon>Pentapetalae</taxon>
        <taxon>rosids</taxon>
        <taxon>malvids</taxon>
        <taxon>Brassicales</taxon>
        <taxon>Brassicaceae</taxon>
        <taxon>Brassiceae</taxon>
        <taxon>Eruca</taxon>
    </lineage>
</organism>
<dbReference type="Gene3D" id="1.25.40.10">
    <property type="entry name" value="Tetratricopeptide repeat domain"/>
    <property type="match status" value="1"/>
</dbReference>
<name>A0ABC8KAG5_ERUVS</name>
<reference evidence="3 4" key="1">
    <citation type="submission" date="2022-03" db="EMBL/GenBank/DDBJ databases">
        <authorList>
            <person name="Macdonald S."/>
            <person name="Ahmed S."/>
            <person name="Newling K."/>
        </authorList>
    </citation>
    <scope>NUCLEOTIDE SEQUENCE [LARGE SCALE GENOMIC DNA]</scope>
</reference>
<feature type="repeat" description="PPR" evidence="2">
    <location>
        <begin position="242"/>
        <end position="276"/>
    </location>
</feature>
<accession>A0ABC8KAG5</accession>
<evidence type="ECO:0000313" key="4">
    <source>
        <dbReference type="Proteomes" id="UP001642260"/>
    </source>
</evidence>
<gene>
    <name evidence="3" type="ORF">ERUC_LOCUS21683</name>
</gene>
<dbReference type="InterPro" id="IPR002885">
    <property type="entry name" value="PPR_rpt"/>
</dbReference>
<proteinExistence type="predicted"/>
<evidence type="ECO:0000256" key="1">
    <source>
        <dbReference type="ARBA" id="ARBA00022737"/>
    </source>
</evidence>
<dbReference type="PROSITE" id="PS51375">
    <property type="entry name" value="PPR"/>
    <property type="match status" value="1"/>
</dbReference>
<dbReference type="EMBL" id="CAKOAT010213821">
    <property type="protein sequence ID" value="CAH8355928.1"/>
    <property type="molecule type" value="Genomic_DNA"/>
</dbReference>
<dbReference type="InterPro" id="IPR011990">
    <property type="entry name" value="TPR-like_helical_dom_sf"/>
</dbReference>
<dbReference type="NCBIfam" id="TIGR00756">
    <property type="entry name" value="PPR"/>
    <property type="match status" value="1"/>
</dbReference>
<dbReference type="InterPro" id="IPR044211">
    <property type="entry name" value="PPH_chloroplastic"/>
</dbReference>
<evidence type="ECO:0000256" key="2">
    <source>
        <dbReference type="PROSITE-ProRule" id="PRU00708"/>
    </source>
</evidence>
<dbReference type="Pfam" id="PF13041">
    <property type="entry name" value="PPR_2"/>
    <property type="match status" value="1"/>
</dbReference>
<keyword evidence="1" id="KW-0677">Repeat</keyword>
<comment type="caution">
    <text evidence="3">The sequence shown here is derived from an EMBL/GenBank/DDBJ whole genome shotgun (WGS) entry which is preliminary data.</text>
</comment>
<sequence length="294" mass="33096">MRVKTRCEWKPNLTVHYEKSGCENVEAPAVLLLGVGLSLPTQDPTTTTSSVTSTSVSEDNESFWGFGDEAQPWADQLVYSLDLWREKVQYIVEEVIGEPVYIWGYVALYFAATHVPKSWKQQPLRHNIDETSVVLPVALFKSLRHFISQGRLSEGFRAFSLLLGRRHQSGSHELVLQSAASLLSTFVEFNEFLPGQQIHAHCISSGLEFDHVLVSKLVTFYSAFNLLHEAQTFTERSGGVFHPLPWNVLIGSYVRNKRFVEAVSAYKRMVSKGIKPDAFTYPSVLKACGALLWI</sequence>
<evidence type="ECO:0008006" key="5">
    <source>
        <dbReference type="Google" id="ProtNLM"/>
    </source>
</evidence>
<keyword evidence="4" id="KW-1185">Reference proteome</keyword>
<protein>
    <recommendedName>
        <fullName evidence="5">Pentatricopeptide repeat-containing protein</fullName>
    </recommendedName>
</protein>